<reference evidence="1 2" key="1">
    <citation type="submission" date="2020-08" db="EMBL/GenBank/DDBJ databases">
        <title>Sequencing the genomes of 1000 actinobacteria strains.</title>
        <authorList>
            <person name="Klenk H.-P."/>
        </authorList>
    </citation>
    <scope>NUCLEOTIDE SEQUENCE [LARGE SCALE GENOMIC DNA]</scope>
    <source>
        <strain evidence="1 2">DSM 44786</strain>
    </source>
</reference>
<evidence type="ECO:0008006" key="3">
    <source>
        <dbReference type="Google" id="ProtNLM"/>
    </source>
</evidence>
<evidence type="ECO:0000313" key="1">
    <source>
        <dbReference type="EMBL" id="MBB4945668.1"/>
    </source>
</evidence>
<accession>A0A7W7S9C7</accession>
<proteinExistence type="predicted"/>
<dbReference type="InterPro" id="IPR009593">
    <property type="entry name" value="DUF1203"/>
</dbReference>
<dbReference type="PIRSF" id="PIRSF034110">
    <property type="entry name" value="DUF1203"/>
    <property type="match status" value="1"/>
</dbReference>
<protein>
    <recommendedName>
        <fullName evidence="3">DUF1203 domain-containing protein</fullName>
    </recommendedName>
</protein>
<sequence>MNLQINPIDPATCARLRELDDAGRPPVESVDTTGGAPLRCCLTRACPGDRIALVSYAPLARWAAETGADPGPYDERGPVFIHATPCVGPAEGWPGTMHTGPRVLRAYDSGGRILGGRLVQPAEAAAGAAELLADPEVAVLHVRAVEYGCFMHEVRRG</sequence>
<dbReference type="Pfam" id="PF06718">
    <property type="entry name" value="DUF1203"/>
    <property type="match status" value="1"/>
</dbReference>
<dbReference type="Proteomes" id="UP000573327">
    <property type="component" value="Unassembled WGS sequence"/>
</dbReference>
<dbReference type="RefSeq" id="WP_184912228.1">
    <property type="nucleotide sequence ID" value="NZ_JACHJR010000001.1"/>
</dbReference>
<name>A0A7W7S9C7_9ACTN</name>
<comment type="caution">
    <text evidence="1">The sequence shown here is derived from an EMBL/GenBank/DDBJ whole genome shotgun (WGS) entry which is preliminary data.</text>
</comment>
<gene>
    <name evidence="1" type="ORF">F4556_001203</name>
</gene>
<evidence type="ECO:0000313" key="2">
    <source>
        <dbReference type="Proteomes" id="UP000573327"/>
    </source>
</evidence>
<dbReference type="AlphaFoldDB" id="A0A7W7S9C7"/>
<keyword evidence="2" id="KW-1185">Reference proteome</keyword>
<dbReference type="EMBL" id="JACHJR010000001">
    <property type="protein sequence ID" value="MBB4945668.1"/>
    <property type="molecule type" value="Genomic_DNA"/>
</dbReference>
<organism evidence="1 2">
    <name type="scientific">Kitasatospora gansuensis</name>
    <dbReference type="NCBI Taxonomy" id="258050"/>
    <lineage>
        <taxon>Bacteria</taxon>
        <taxon>Bacillati</taxon>
        <taxon>Actinomycetota</taxon>
        <taxon>Actinomycetes</taxon>
        <taxon>Kitasatosporales</taxon>
        <taxon>Streptomycetaceae</taxon>
        <taxon>Kitasatospora</taxon>
    </lineage>
</organism>